<comment type="subcellular location">
    <subcellularLocation>
        <location evidence="1">Nucleus</location>
        <location evidence="1">Nucleolus</location>
    </subcellularLocation>
</comment>
<dbReference type="GO" id="GO:0003899">
    <property type="term" value="F:DNA-directed RNA polymerase activity"/>
    <property type="evidence" value="ECO:0007669"/>
    <property type="project" value="InterPro"/>
</dbReference>
<dbReference type="STRING" id="158607.A0A2P5HSS7"/>
<protein>
    <recommendedName>
        <fullName evidence="3">DNA-directed RNA polymerase II subunit RPB9</fullName>
    </recommendedName>
    <alternativeName>
        <fullName evidence="10">DNA-directed RNA polymerase II subunit 9</fullName>
    </alternativeName>
</protein>
<dbReference type="EMBL" id="MAVT02000830">
    <property type="protein sequence ID" value="POS73265.1"/>
    <property type="molecule type" value="Genomic_DNA"/>
</dbReference>
<dbReference type="Gene3D" id="2.20.25.10">
    <property type="match status" value="2"/>
</dbReference>
<dbReference type="GO" id="GO:0003676">
    <property type="term" value="F:nucleic acid binding"/>
    <property type="evidence" value="ECO:0007669"/>
    <property type="project" value="InterPro"/>
</dbReference>
<dbReference type="Pfam" id="PF02150">
    <property type="entry name" value="Zn_ribbon_RPB9"/>
    <property type="match status" value="1"/>
</dbReference>
<comment type="caution">
    <text evidence="15">The sequence shown here is derived from an EMBL/GenBank/DDBJ whole genome shotgun (WGS) entry which is preliminary data.</text>
</comment>
<feature type="region of interest" description="Disordered" evidence="12">
    <location>
        <begin position="215"/>
        <end position="303"/>
    </location>
</feature>
<keyword evidence="16" id="KW-1185">Reference proteome</keyword>
<evidence type="ECO:0000313" key="16">
    <source>
        <dbReference type="Proteomes" id="UP000094444"/>
    </source>
</evidence>
<feature type="domain" description="TFIIS-type" evidence="13">
    <location>
        <begin position="205"/>
        <end position="232"/>
    </location>
</feature>
<evidence type="ECO:0000256" key="6">
    <source>
        <dbReference type="ARBA" id="ARBA00022771"/>
    </source>
</evidence>
<comment type="similarity">
    <text evidence="11">Belongs to the archaeal rpoM/eukaryotic RPA12/RPB9/RPC11 RNA polymerase family.</text>
</comment>
<dbReference type="InterPro" id="IPR012164">
    <property type="entry name" value="Rpa12/Rpb9/Rpc10/TFS"/>
</dbReference>
<dbReference type="GO" id="GO:0001193">
    <property type="term" value="P:maintenance of transcriptional fidelity during transcription elongation by RNA polymerase II"/>
    <property type="evidence" value="ECO:0007669"/>
    <property type="project" value="TreeGrafter"/>
</dbReference>
<evidence type="ECO:0000256" key="9">
    <source>
        <dbReference type="ARBA" id="ARBA00023242"/>
    </source>
</evidence>
<keyword evidence="9" id="KW-0539">Nucleus</keyword>
<dbReference type="GO" id="GO:0005665">
    <property type="term" value="C:RNA polymerase II, core complex"/>
    <property type="evidence" value="ECO:0007669"/>
    <property type="project" value="TreeGrafter"/>
</dbReference>
<keyword evidence="5 11" id="KW-0479">Metal-binding</keyword>
<gene>
    <name evidence="15" type="ORF">DHEL01_v208339</name>
</gene>
<evidence type="ECO:0000256" key="11">
    <source>
        <dbReference type="RuleBase" id="RU003474"/>
    </source>
</evidence>
<dbReference type="GO" id="GO:0008270">
    <property type="term" value="F:zinc ion binding"/>
    <property type="evidence" value="ECO:0007669"/>
    <property type="project" value="UniProtKB-KW"/>
</dbReference>
<organism evidence="15 16">
    <name type="scientific">Diaporthe helianthi</name>
    <dbReference type="NCBI Taxonomy" id="158607"/>
    <lineage>
        <taxon>Eukaryota</taxon>
        <taxon>Fungi</taxon>
        <taxon>Dikarya</taxon>
        <taxon>Ascomycota</taxon>
        <taxon>Pezizomycotina</taxon>
        <taxon>Sordariomycetes</taxon>
        <taxon>Sordariomycetidae</taxon>
        <taxon>Diaporthales</taxon>
        <taxon>Diaporthaceae</taxon>
        <taxon>Diaporthe</taxon>
    </lineage>
</organism>
<evidence type="ECO:0000256" key="7">
    <source>
        <dbReference type="ARBA" id="ARBA00022833"/>
    </source>
</evidence>
<keyword evidence="7" id="KW-0862">Zinc</keyword>
<feature type="region of interest" description="Disordered" evidence="12">
    <location>
        <begin position="77"/>
        <end position="98"/>
    </location>
</feature>
<evidence type="ECO:0000256" key="1">
    <source>
        <dbReference type="ARBA" id="ARBA00004604"/>
    </source>
</evidence>
<keyword evidence="4 11" id="KW-0240">DNA-directed RNA polymerase</keyword>
<dbReference type="PANTHER" id="PTHR11239:SF1">
    <property type="entry name" value="DNA-DIRECTED RNA POLYMERASE II SUBUNIT RPB9"/>
    <property type="match status" value="1"/>
</dbReference>
<sequence>MSSPSSPNDNGPSVDKDEPVTFKFCPECSNMLYPKEDKDARRLMYTCRTCQHTEEATSNCIYRNKLKNEVGETAGVTQDVTSDPTVGDAPPPSPSSNKKSALVICGCCGQVVMCSDCGLHPAVISPDDKNDNDPPSSPPETYQEELLEQMIVDEDALNRMMNNIVDMAGLMELDEDMEDWEPEYEPANVGKELRNGPSKLPRANRQCPKCGHNEAVFFQSQQRTRDTGMSREDLPNDATIPNSPRDRDKSLLNPLGDFDNEETSDYGGGASYGGDASNDATPNTPYDLQSVNSGGDAGNDEKQ</sequence>
<reference evidence="15" key="1">
    <citation type="submission" date="2017-09" db="EMBL/GenBank/DDBJ databases">
        <title>Polyketide synthases of a Diaporthe helianthi virulent isolate.</title>
        <authorList>
            <person name="Baroncelli R."/>
        </authorList>
    </citation>
    <scope>NUCLEOTIDE SEQUENCE [LARGE SCALE GENOMIC DNA]</scope>
    <source>
        <strain evidence="15">7/96</strain>
    </source>
</reference>
<dbReference type="Pfam" id="PF01096">
    <property type="entry name" value="Zn_ribbon_TFIIS"/>
    <property type="match status" value="1"/>
</dbReference>
<accession>A0A2P5HSS7</accession>
<evidence type="ECO:0000256" key="3">
    <source>
        <dbReference type="ARBA" id="ARBA00015926"/>
    </source>
</evidence>
<evidence type="ECO:0000256" key="5">
    <source>
        <dbReference type="ARBA" id="ARBA00022723"/>
    </source>
</evidence>
<dbReference type="FunFam" id="2.20.25.10:FF:000008">
    <property type="entry name" value="DNA-directed RNA polymerase II subunit RPB9"/>
    <property type="match status" value="1"/>
</dbReference>
<dbReference type="GO" id="GO:0005730">
    <property type="term" value="C:nucleolus"/>
    <property type="evidence" value="ECO:0007669"/>
    <property type="project" value="UniProtKB-SubCell"/>
</dbReference>
<dbReference type="SUPFAM" id="SSF57783">
    <property type="entry name" value="Zinc beta-ribbon"/>
    <property type="match status" value="2"/>
</dbReference>
<dbReference type="Proteomes" id="UP000094444">
    <property type="component" value="Unassembled WGS sequence"/>
</dbReference>
<comment type="subunit">
    <text evidence="2">Component of the RNA polymerase II (Pol II) complex consisting of 12 subunits.</text>
</comment>
<evidence type="ECO:0000259" key="13">
    <source>
        <dbReference type="SMART" id="SM00440"/>
    </source>
</evidence>
<keyword evidence="8 11" id="KW-0804">Transcription</keyword>
<evidence type="ECO:0000313" key="15">
    <source>
        <dbReference type="EMBL" id="POS73265.1"/>
    </source>
</evidence>
<dbReference type="SMART" id="SM00440">
    <property type="entry name" value="ZnF_C2C2"/>
    <property type="match status" value="1"/>
</dbReference>
<dbReference type="PANTHER" id="PTHR11239">
    <property type="entry name" value="DNA-DIRECTED RNA POLYMERASE"/>
    <property type="match status" value="1"/>
</dbReference>
<dbReference type="OrthoDB" id="282270at2759"/>
<dbReference type="InParanoid" id="A0A2P5HSS7"/>
<feature type="domain" description="DNA-directed RNA polymerase II subunit RPB9-like zinc ribbon" evidence="14">
    <location>
        <begin position="23"/>
        <end position="76"/>
    </location>
</feature>
<feature type="compositionally biased region" description="Basic and acidic residues" evidence="12">
    <location>
        <begin position="223"/>
        <end position="234"/>
    </location>
</feature>
<dbReference type="InterPro" id="IPR001222">
    <property type="entry name" value="Znf_TFIIS"/>
</dbReference>
<dbReference type="SMART" id="SM00661">
    <property type="entry name" value="RPOL9"/>
    <property type="match status" value="1"/>
</dbReference>
<dbReference type="AlphaFoldDB" id="A0A2P5HSS7"/>
<name>A0A2P5HSS7_DIAHE</name>
<dbReference type="InterPro" id="IPR001529">
    <property type="entry name" value="Zn_ribbon_RPB9"/>
</dbReference>
<evidence type="ECO:0000256" key="4">
    <source>
        <dbReference type="ARBA" id="ARBA00022478"/>
    </source>
</evidence>
<proteinExistence type="inferred from homology"/>
<evidence type="ECO:0000256" key="10">
    <source>
        <dbReference type="ARBA" id="ARBA00042129"/>
    </source>
</evidence>
<feature type="compositionally biased region" description="Polar residues" evidence="12">
    <location>
        <begin position="281"/>
        <end position="293"/>
    </location>
</feature>
<feature type="region of interest" description="Disordered" evidence="12">
    <location>
        <begin position="188"/>
        <end position="207"/>
    </location>
</feature>
<evidence type="ECO:0000256" key="8">
    <source>
        <dbReference type="ARBA" id="ARBA00023163"/>
    </source>
</evidence>
<dbReference type="GO" id="GO:0006283">
    <property type="term" value="P:transcription-coupled nucleotide-excision repair"/>
    <property type="evidence" value="ECO:0007669"/>
    <property type="project" value="TreeGrafter"/>
</dbReference>
<evidence type="ECO:0000256" key="12">
    <source>
        <dbReference type="SAM" id="MobiDB-lite"/>
    </source>
</evidence>
<evidence type="ECO:0000259" key="14">
    <source>
        <dbReference type="SMART" id="SM00661"/>
    </source>
</evidence>
<keyword evidence="6" id="KW-0863">Zinc-finger</keyword>
<dbReference type="GO" id="GO:0006367">
    <property type="term" value="P:transcription initiation at RNA polymerase II promoter"/>
    <property type="evidence" value="ECO:0007669"/>
    <property type="project" value="TreeGrafter"/>
</dbReference>
<evidence type="ECO:0000256" key="2">
    <source>
        <dbReference type="ARBA" id="ARBA00011730"/>
    </source>
</evidence>